<feature type="region of interest" description="Disordered" evidence="1">
    <location>
        <begin position="103"/>
        <end position="198"/>
    </location>
</feature>
<sequence>MGQHRIRKRRRRRFHKPDVAVSILACLTIILLFVWGGLYWKESSEKMPVVNASVQDQTEPPLMQGENGLPIKDEEYKNTELVDTLQAIEEVEDHAGNNADELAENQETSQTEAASDSQAGKMNKPNAIDNSAKPDSSSSSLTKPETKSSTKPNESEPTKTGPLSSMKPDEQEQNLVESDSTGSLVTGTPSVTPTAPAVSKVEKYEEEFTKIQGKCTKDMKAVLSGAESNAQQLDKRDPRVVLAWRDNLNAELATAESTCEGTFQGLIQTAENEQVSDNAIEKWKQTYTDLKVKLREESEAKLKELMGG</sequence>
<protein>
    <submittedName>
        <fullName evidence="3">Uncharacterized protein</fullName>
    </submittedName>
</protein>
<dbReference type="RefSeq" id="WP_188536345.1">
    <property type="nucleotide sequence ID" value="NZ_BMFT01000001.1"/>
</dbReference>
<dbReference type="Proteomes" id="UP000659344">
    <property type="component" value="Unassembled WGS sequence"/>
</dbReference>
<evidence type="ECO:0000313" key="4">
    <source>
        <dbReference type="Proteomes" id="UP000659344"/>
    </source>
</evidence>
<accession>A0ABQ1Y8K7</accession>
<dbReference type="EMBL" id="BMFT01000001">
    <property type="protein sequence ID" value="GGH15450.1"/>
    <property type="molecule type" value="Genomic_DNA"/>
</dbReference>
<comment type="caution">
    <text evidence="3">The sequence shown here is derived from an EMBL/GenBank/DDBJ whole genome shotgun (WGS) entry which is preliminary data.</text>
</comment>
<feature type="compositionally biased region" description="Polar residues" evidence="1">
    <location>
        <begin position="173"/>
        <end position="193"/>
    </location>
</feature>
<organism evidence="3 4">
    <name type="scientific">Paenibacillus segetis</name>
    <dbReference type="NCBI Taxonomy" id="1325360"/>
    <lineage>
        <taxon>Bacteria</taxon>
        <taxon>Bacillati</taxon>
        <taxon>Bacillota</taxon>
        <taxon>Bacilli</taxon>
        <taxon>Bacillales</taxon>
        <taxon>Paenibacillaceae</taxon>
        <taxon>Paenibacillus</taxon>
    </lineage>
</organism>
<evidence type="ECO:0000313" key="3">
    <source>
        <dbReference type="EMBL" id="GGH15450.1"/>
    </source>
</evidence>
<name>A0ABQ1Y8K7_9BACL</name>
<keyword evidence="2" id="KW-0472">Membrane</keyword>
<proteinExistence type="predicted"/>
<feature type="compositionally biased region" description="Basic and acidic residues" evidence="1">
    <location>
        <begin position="144"/>
        <end position="157"/>
    </location>
</feature>
<gene>
    <name evidence="3" type="ORF">GCM10008013_09660</name>
</gene>
<feature type="compositionally biased region" description="Polar residues" evidence="1">
    <location>
        <begin position="105"/>
        <end position="120"/>
    </location>
</feature>
<evidence type="ECO:0000256" key="1">
    <source>
        <dbReference type="SAM" id="MobiDB-lite"/>
    </source>
</evidence>
<keyword evidence="4" id="KW-1185">Reference proteome</keyword>
<feature type="compositionally biased region" description="Low complexity" evidence="1">
    <location>
        <begin position="131"/>
        <end position="143"/>
    </location>
</feature>
<feature type="transmembrane region" description="Helical" evidence="2">
    <location>
        <begin position="21"/>
        <end position="40"/>
    </location>
</feature>
<keyword evidence="2" id="KW-0812">Transmembrane</keyword>
<reference evidence="4" key="1">
    <citation type="journal article" date="2019" name="Int. J. Syst. Evol. Microbiol.">
        <title>The Global Catalogue of Microorganisms (GCM) 10K type strain sequencing project: providing services to taxonomists for standard genome sequencing and annotation.</title>
        <authorList>
            <consortium name="The Broad Institute Genomics Platform"/>
            <consortium name="The Broad Institute Genome Sequencing Center for Infectious Disease"/>
            <person name="Wu L."/>
            <person name="Ma J."/>
        </authorList>
    </citation>
    <scope>NUCLEOTIDE SEQUENCE [LARGE SCALE GENOMIC DNA]</scope>
    <source>
        <strain evidence="4">CGMCC 1.12769</strain>
    </source>
</reference>
<keyword evidence="2" id="KW-1133">Transmembrane helix</keyword>
<evidence type="ECO:0000256" key="2">
    <source>
        <dbReference type="SAM" id="Phobius"/>
    </source>
</evidence>